<evidence type="ECO:0000313" key="2">
    <source>
        <dbReference type="EMBL" id="CAE2243139.1"/>
    </source>
</evidence>
<gene>
    <name evidence="2" type="ORF">OAUR00152_LOCUS17172</name>
</gene>
<name>A0A7S4IXZ8_9STRA</name>
<sequence>MSTSPVKEISSAPPLGRKSVLFFWASWHEQSNTGGAIDAVFGSLASAASAEVDFYRIEAESQPQLSLKVGYGIIIFVTKATSFDWIYLFQSFWGSLGMVRFLRIVLIMRSPGSY</sequence>
<dbReference type="EMBL" id="HBKQ01025281">
    <property type="protein sequence ID" value="CAE2243139.1"/>
    <property type="molecule type" value="Transcribed_RNA"/>
</dbReference>
<accession>A0A7S4IXZ8</accession>
<protein>
    <recommendedName>
        <fullName evidence="3">Thioredoxin domain-containing protein</fullName>
    </recommendedName>
</protein>
<keyword evidence="1" id="KW-0472">Membrane</keyword>
<keyword evidence="1" id="KW-0812">Transmembrane</keyword>
<keyword evidence="1" id="KW-1133">Transmembrane helix</keyword>
<evidence type="ECO:0008006" key="3">
    <source>
        <dbReference type="Google" id="ProtNLM"/>
    </source>
</evidence>
<reference evidence="2" key="1">
    <citation type="submission" date="2021-01" db="EMBL/GenBank/DDBJ databases">
        <authorList>
            <person name="Corre E."/>
            <person name="Pelletier E."/>
            <person name="Niang G."/>
            <person name="Scheremetjew M."/>
            <person name="Finn R."/>
            <person name="Kale V."/>
            <person name="Holt S."/>
            <person name="Cochrane G."/>
            <person name="Meng A."/>
            <person name="Brown T."/>
            <person name="Cohen L."/>
        </authorList>
    </citation>
    <scope>NUCLEOTIDE SEQUENCE</scope>
    <source>
        <strain evidence="2">Isolate 1302-5</strain>
    </source>
</reference>
<organism evidence="2">
    <name type="scientific">Odontella aurita</name>
    <dbReference type="NCBI Taxonomy" id="265563"/>
    <lineage>
        <taxon>Eukaryota</taxon>
        <taxon>Sar</taxon>
        <taxon>Stramenopiles</taxon>
        <taxon>Ochrophyta</taxon>
        <taxon>Bacillariophyta</taxon>
        <taxon>Mediophyceae</taxon>
        <taxon>Biddulphiophycidae</taxon>
        <taxon>Eupodiscales</taxon>
        <taxon>Odontellaceae</taxon>
        <taxon>Odontella</taxon>
    </lineage>
</organism>
<proteinExistence type="predicted"/>
<feature type="transmembrane region" description="Helical" evidence="1">
    <location>
        <begin position="85"/>
        <end position="106"/>
    </location>
</feature>
<evidence type="ECO:0000256" key="1">
    <source>
        <dbReference type="SAM" id="Phobius"/>
    </source>
</evidence>
<dbReference type="AlphaFoldDB" id="A0A7S4IXZ8"/>